<evidence type="ECO:0000259" key="1">
    <source>
        <dbReference type="Pfam" id="PF02627"/>
    </source>
</evidence>
<dbReference type="RefSeq" id="WP_169148285.1">
    <property type="nucleotide sequence ID" value="NZ_JABBGA010000034.1"/>
</dbReference>
<evidence type="ECO:0000313" key="3">
    <source>
        <dbReference type="Proteomes" id="UP000580043"/>
    </source>
</evidence>
<dbReference type="Gene3D" id="1.20.1290.10">
    <property type="entry name" value="AhpD-like"/>
    <property type="match status" value="1"/>
</dbReference>
<dbReference type="InterPro" id="IPR029032">
    <property type="entry name" value="AhpD-like"/>
</dbReference>
<dbReference type="SUPFAM" id="SSF69118">
    <property type="entry name" value="AhpD-like"/>
    <property type="match status" value="1"/>
</dbReference>
<comment type="caution">
    <text evidence="2">The sequence shown here is derived from an EMBL/GenBank/DDBJ whole genome shotgun (WGS) entry which is preliminary data.</text>
</comment>
<gene>
    <name evidence="2" type="ORF">HHL15_23715</name>
</gene>
<organism evidence="2 3">
    <name type="scientific">Zoogloea dura</name>
    <dbReference type="NCBI Taxonomy" id="2728840"/>
    <lineage>
        <taxon>Bacteria</taxon>
        <taxon>Pseudomonadati</taxon>
        <taxon>Pseudomonadota</taxon>
        <taxon>Betaproteobacteria</taxon>
        <taxon>Rhodocyclales</taxon>
        <taxon>Zoogloeaceae</taxon>
        <taxon>Zoogloea</taxon>
    </lineage>
</organism>
<keyword evidence="3" id="KW-1185">Reference proteome</keyword>
<dbReference type="PANTHER" id="PTHR34846:SF10">
    <property type="entry name" value="CYTOPLASMIC PROTEIN"/>
    <property type="match status" value="1"/>
</dbReference>
<accession>A0A848GDI9</accession>
<dbReference type="InterPro" id="IPR003779">
    <property type="entry name" value="CMD-like"/>
</dbReference>
<name>A0A848GDI9_9RHOO</name>
<sequence length="172" mass="18998">MSRIDPVPLDALPASLAEALVRGRASRMLSSSLPVQVWAHRPKVAEAWLAALEEMHLNGVLDGRLKELVRLKIASITTCRACQVARKDDSVTEADIACLTADSEHFSGPERSALRYAELFAGDYLSIDDRIYADLASWFSTPQIVELNLFCALMLAGGRMTYVQQAYEENLV</sequence>
<reference evidence="2 3" key="1">
    <citation type="submission" date="2020-04" db="EMBL/GenBank/DDBJ databases">
        <title>Zoogloea sp. G-4-1-14 isolated from soil.</title>
        <authorList>
            <person name="Dahal R.H."/>
        </authorList>
    </citation>
    <scope>NUCLEOTIDE SEQUENCE [LARGE SCALE GENOMIC DNA]</scope>
    <source>
        <strain evidence="2 3">G-4-1-14</strain>
    </source>
</reference>
<dbReference type="EMBL" id="JABBGA010000034">
    <property type="protein sequence ID" value="NML28766.1"/>
    <property type="molecule type" value="Genomic_DNA"/>
</dbReference>
<dbReference type="Pfam" id="PF02627">
    <property type="entry name" value="CMD"/>
    <property type="match status" value="1"/>
</dbReference>
<proteinExistence type="predicted"/>
<evidence type="ECO:0000313" key="2">
    <source>
        <dbReference type="EMBL" id="NML28766.1"/>
    </source>
</evidence>
<protein>
    <submittedName>
        <fullName evidence="2">Carboxymuconolactone decarboxylase family protein</fullName>
    </submittedName>
</protein>
<dbReference type="PANTHER" id="PTHR34846">
    <property type="entry name" value="4-CARBOXYMUCONOLACTONE DECARBOXYLASE FAMILY PROTEIN (AFU_ORTHOLOGUE AFUA_6G11590)"/>
    <property type="match status" value="1"/>
</dbReference>
<dbReference type="AlphaFoldDB" id="A0A848GDI9"/>
<dbReference type="Proteomes" id="UP000580043">
    <property type="component" value="Unassembled WGS sequence"/>
</dbReference>
<feature type="domain" description="Carboxymuconolactone decarboxylase-like" evidence="1">
    <location>
        <begin position="42"/>
        <end position="118"/>
    </location>
</feature>